<dbReference type="EMBL" id="PDDY01000001">
    <property type="protein sequence ID" value="PEH43653.1"/>
    <property type="molecule type" value="Genomic_DNA"/>
</dbReference>
<proteinExistence type="predicted"/>
<dbReference type="GO" id="GO:0071111">
    <property type="term" value="F:cyclic-guanylate-specific phosphodiesterase activity"/>
    <property type="evidence" value="ECO:0007669"/>
    <property type="project" value="InterPro"/>
</dbReference>
<dbReference type="PROSITE" id="PS50883">
    <property type="entry name" value="EAL"/>
    <property type="match status" value="1"/>
</dbReference>
<dbReference type="InterPro" id="IPR050706">
    <property type="entry name" value="Cyclic-di-GMP_PDE-like"/>
</dbReference>
<organism evidence="2 3">
    <name type="scientific">Burkholderia gladioli</name>
    <name type="common">Pseudomonas marginata</name>
    <name type="synonym">Phytomonas marginata</name>
    <dbReference type="NCBI Taxonomy" id="28095"/>
    <lineage>
        <taxon>Bacteria</taxon>
        <taxon>Pseudomonadati</taxon>
        <taxon>Pseudomonadota</taxon>
        <taxon>Betaproteobacteria</taxon>
        <taxon>Burkholderiales</taxon>
        <taxon>Burkholderiaceae</taxon>
        <taxon>Burkholderia</taxon>
    </lineage>
</organism>
<evidence type="ECO:0000259" key="1">
    <source>
        <dbReference type="PROSITE" id="PS50883"/>
    </source>
</evidence>
<dbReference type="PANTHER" id="PTHR33121">
    <property type="entry name" value="CYCLIC DI-GMP PHOSPHODIESTERASE PDEF"/>
    <property type="match status" value="1"/>
</dbReference>
<reference evidence="3" key="1">
    <citation type="submission" date="2017-09" db="EMBL/GenBank/DDBJ databases">
        <title>FDA dAtabase for Regulatory Grade micrObial Sequences (FDA-ARGOS): Supporting development and validation of Infectious Disease Dx tests.</title>
        <authorList>
            <person name="Minogue T."/>
            <person name="Wolcott M."/>
            <person name="Wasieloski L."/>
            <person name="Aguilar W."/>
            <person name="Moore D."/>
            <person name="Tallon L."/>
            <person name="Sadzewicz L."/>
            <person name="Ott S."/>
            <person name="Zhao X."/>
            <person name="Nagaraj S."/>
            <person name="Vavikolanu K."/>
            <person name="Aluvathingal J."/>
            <person name="Nadendla S."/>
            <person name="Sichtig H."/>
        </authorList>
    </citation>
    <scope>NUCLEOTIDE SEQUENCE [LARGE SCALE GENOMIC DNA]</scope>
    <source>
        <strain evidence="3">FDAARGOS_390</strain>
    </source>
</reference>
<dbReference type="InterPro" id="IPR001633">
    <property type="entry name" value="EAL_dom"/>
</dbReference>
<dbReference type="Pfam" id="PF00563">
    <property type="entry name" value="EAL"/>
    <property type="match status" value="1"/>
</dbReference>
<protein>
    <submittedName>
        <fullName evidence="2">Diguanylate phosphodiesterase</fullName>
    </submittedName>
</protein>
<comment type="caution">
    <text evidence="2">The sequence shown here is derived from an EMBL/GenBank/DDBJ whole genome shotgun (WGS) entry which is preliminary data.</text>
</comment>
<dbReference type="SMART" id="SM00052">
    <property type="entry name" value="EAL"/>
    <property type="match status" value="1"/>
</dbReference>
<evidence type="ECO:0000313" key="2">
    <source>
        <dbReference type="EMBL" id="PEH43653.1"/>
    </source>
</evidence>
<dbReference type="RefSeq" id="WP_098151779.1">
    <property type="nucleotide sequence ID" value="NZ_CADEQK010000001.1"/>
</dbReference>
<dbReference type="Proteomes" id="UP000220629">
    <property type="component" value="Unassembled WGS sequence"/>
</dbReference>
<sequence>MTASPADLPALAVRNSHCSSCRDDDKLDVDITFAFQPIVDVRSMRPYGYEALVRGPRGEGASNVLCQVNADNRYLFDQHCRTTAIRQASELGLDTYLSINFLPNAVHHPAACIKRTFEAAERHGFPVERIILETAESENIADRPRLVEIFRAYKQFGFQTAIDDFGAGYAGLSLLADFQPDLIKLDIELVRRVDADPVRQHIVRGVLAICRDLGIRVIAEGVETPLERDFLLAEDVVLMQGYLFARPGLESLPQPSRSP</sequence>
<evidence type="ECO:0000313" key="3">
    <source>
        <dbReference type="Proteomes" id="UP000220629"/>
    </source>
</evidence>
<dbReference type="InterPro" id="IPR035919">
    <property type="entry name" value="EAL_sf"/>
</dbReference>
<feature type="domain" description="EAL" evidence="1">
    <location>
        <begin position="14"/>
        <end position="259"/>
    </location>
</feature>
<name>A0A2A7SJN1_BURGA</name>
<dbReference type="CDD" id="cd01948">
    <property type="entry name" value="EAL"/>
    <property type="match status" value="1"/>
</dbReference>
<dbReference type="PANTHER" id="PTHR33121:SF15">
    <property type="entry name" value="BLUE LIGHT- AND TEMPERATURE-REGULATED ANTIREPRESSOR BLUF"/>
    <property type="match status" value="1"/>
</dbReference>
<accession>A0A2A7SJN1</accession>
<dbReference type="SUPFAM" id="SSF141868">
    <property type="entry name" value="EAL domain-like"/>
    <property type="match status" value="1"/>
</dbReference>
<dbReference type="AlphaFoldDB" id="A0A2A7SJN1"/>
<dbReference type="Gene3D" id="3.20.20.450">
    <property type="entry name" value="EAL domain"/>
    <property type="match status" value="1"/>
</dbReference>
<gene>
    <name evidence="2" type="ORF">CRM94_06910</name>
</gene>